<reference evidence="1 2" key="1">
    <citation type="submission" date="2019-03" db="EMBL/GenBank/DDBJ databases">
        <authorList>
            <person name="Kim M.K.M."/>
        </authorList>
    </citation>
    <scope>NUCLEOTIDE SEQUENCE [LARGE SCALE GENOMIC DNA]</scope>
    <source>
        <strain evidence="1 2">17J68-12</strain>
    </source>
</reference>
<protein>
    <submittedName>
        <fullName evidence="1">Uncharacterized protein</fullName>
    </submittedName>
</protein>
<evidence type="ECO:0000313" key="1">
    <source>
        <dbReference type="EMBL" id="TCJ12163.1"/>
    </source>
</evidence>
<keyword evidence="2" id="KW-1185">Reference proteome</keyword>
<comment type="caution">
    <text evidence="1">The sequence shown here is derived from an EMBL/GenBank/DDBJ whole genome shotgun (WGS) entry which is preliminary data.</text>
</comment>
<organism evidence="1 2">
    <name type="scientific">Flaviaesturariibacter flavus</name>
    <dbReference type="NCBI Taxonomy" id="2502780"/>
    <lineage>
        <taxon>Bacteria</taxon>
        <taxon>Pseudomonadati</taxon>
        <taxon>Bacteroidota</taxon>
        <taxon>Chitinophagia</taxon>
        <taxon>Chitinophagales</taxon>
        <taxon>Chitinophagaceae</taxon>
        <taxon>Flaviaestuariibacter</taxon>
    </lineage>
</organism>
<dbReference type="OrthoDB" id="677919at2"/>
<accession>A0A4R1B845</accession>
<proteinExistence type="predicted"/>
<sequence length="89" mass="10140">MNTYRIYLIGPADRFYLSNYPELEAQLSKALPHSTSTPIDATASMFLSFAKHHWLNSRLAVRYPELADRIGSKDIPLSVLEQLFEASRP</sequence>
<evidence type="ECO:0000313" key="2">
    <source>
        <dbReference type="Proteomes" id="UP000295334"/>
    </source>
</evidence>
<gene>
    <name evidence="1" type="ORF">EPD60_16585</name>
</gene>
<dbReference type="Proteomes" id="UP000295334">
    <property type="component" value="Unassembled WGS sequence"/>
</dbReference>
<name>A0A4R1B845_9BACT</name>
<dbReference type="EMBL" id="SJZI01000052">
    <property type="protein sequence ID" value="TCJ12163.1"/>
    <property type="molecule type" value="Genomic_DNA"/>
</dbReference>
<dbReference type="AlphaFoldDB" id="A0A4R1B845"/>
<dbReference type="RefSeq" id="WP_131450639.1">
    <property type="nucleotide sequence ID" value="NZ_SJZI01000052.1"/>
</dbReference>